<evidence type="ECO:0000313" key="3">
    <source>
        <dbReference type="EMBL" id="SCY71653.1"/>
    </source>
</evidence>
<dbReference type="InterPro" id="IPR050194">
    <property type="entry name" value="Glycosyltransferase_grp1"/>
</dbReference>
<evidence type="ECO:0000259" key="1">
    <source>
        <dbReference type="Pfam" id="PF00534"/>
    </source>
</evidence>
<reference evidence="3 4" key="1">
    <citation type="submission" date="2016-10" db="EMBL/GenBank/DDBJ databases">
        <authorList>
            <person name="de Groot N.N."/>
        </authorList>
    </citation>
    <scope>NUCLEOTIDE SEQUENCE [LARGE SCALE GENOMIC DNA]</scope>
    <source>
        <strain evidence="3 4">CGMCC 1.7666</strain>
    </source>
</reference>
<feature type="domain" description="Glycosyl transferase family 1" evidence="1">
    <location>
        <begin position="187"/>
        <end position="347"/>
    </location>
</feature>
<organism evidence="3 4">
    <name type="scientific">Microvirga guangxiensis</name>
    <dbReference type="NCBI Taxonomy" id="549386"/>
    <lineage>
        <taxon>Bacteria</taxon>
        <taxon>Pseudomonadati</taxon>
        <taxon>Pseudomonadota</taxon>
        <taxon>Alphaproteobacteria</taxon>
        <taxon>Hyphomicrobiales</taxon>
        <taxon>Methylobacteriaceae</taxon>
        <taxon>Microvirga</taxon>
    </lineage>
</organism>
<accession>A0A1G5I6L0</accession>
<dbReference type="STRING" id="549386.SAMN02927923_02110"/>
<dbReference type="InterPro" id="IPR001296">
    <property type="entry name" value="Glyco_trans_1"/>
</dbReference>
<dbReference type="PANTHER" id="PTHR45947">
    <property type="entry name" value="SULFOQUINOVOSYL TRANSFERASE SQD2"/>
    <property type="match status" value="1"/>
</dbReference>
<keyword evidence="4" id="KW-1185">Reference proteome</keyword>
<dbReference type="EMBL" id="FMVJ01000005">
    <property type="protein sequence ID" value="SCY71653.1"/>
    <property type="molecule type" value="Genomic_DNA"/>
</dbReference>
<gene>
    <name evidence="3" type="ORF">SAMN02927923_02110</name>
</gene>
<evidence type="ECO:0000259" key="2">
    <source>
        <dbReference type="Pfam" id="PF13439"/>
    </source>
</evidence>
<dbReference type="AlphaFoldDB" id="A0A1G5I6L0"/>
<name>A0A1G5I6L0_9HYPH</name>
<sequence>MHNGRVALVIDGLGAGGAEKTTSDIAAALTETGIDTTVVYLQGRASNAALEVCDRHNVSTLHVQVSRLWKLREWMALIRSIRKLKPDAIHAHLHYATITSIVVGALLRIRTVVTLHTLDEPNQWSKAGLRLRLMFFLIKYLPCELVCLTNQAKAMALKYAPTKIKSVHVIPNGLNLSEWSSDRRVAKGDASDKPMIMLSVAVLRRMKGIHHLIRAHGVLSRRYPNLHLWIVGDGPERENLEYEAELAGNSDKVFFAGHRSDVRELMQSADLFVLPTLIDALPTVIIEAMAAGLPVIASRTGGIPEMVDDGETGLLVEPANENDLISACERIIQSPKFAESLGRAARDSVERNFDLNTQVERLLVLYGLRKAA</sequence>
<dbReference type="CDD" id="cd03801">
    <property type="entry name" value="GT4_PimA-like"/>
    <property type="match status" value="1"/>
</dbReference>
<protein>
    <submittedName>
        <fullName evidence="3">Glycosyltransferase involved in cell wall bisynthesis</fullName>
    </submittedName>
</protein>
<feature type="domain" description="Glycosyltransferase subfamily 4-like N-terminal" evidence="2">
    <location>
        <begin position="16"/>
        <end position="177"/>
    </location>
</feature>
<dbReference type="SUPFAM" id="SSF53756">
    <property type="entry name" value="UDP-Glycosyltransferase/glycogen phosphorylase"/>
    <property type="match status" value="1"/>
</dbReference>
<dbReference type="Proteomes" id="UP000199569">
    <property type="component" value="Unassembled WGS sequence"/>
</dbReference>
<evidence type="ECO:0000313" key="4">
    <source>
        <dbReference type="Proteomes" id="UP000199569"/>
    </source>
</evidence>
<dbReference type="Pfam" id="PF00534">
    <property type="entry name" value="Glycos_transf_1"/>
    <property type="match status" value="1"/>
</dbReference>
<proteinExistence type="predicted"/>
<dbReference type="InterPro" id="IPR028098">
    <property type="entry name" value="Glyco_trans_4-like_N"/>
</dbReference>
<keyword evidence="3" id="KW-0808">Transferase</keyword>
<dbReference type="Pfam" id="PF13439">
    <property type="entry name" value="Glyco_transf_4"/>
    <property type="match status" value="1"/>
</dbReference>
<dbReference type="Gene3D" id="3.40.50.2000">
    <property type="entry name" value="Glycogen Phosphorylase B"/>
    <property type="match status" value="2"/>
</dbReference>
<dbReference type="OrthoDB" id="9790710at2"/>
<dbReference type="GO" id="GO:0016757">
    <property type="term" value="F:glycosyltransferase activity"/>
    <property type="evidence" value="ECO:0007669"/>
    <property type="project" value="InterPro"/>
</dbReference>
<dbReference type="PANTHER" id="PTHR45947:SF3">
    <property type="entry name" value="SULFOQUINOVOSYL TRANSFERASE SQD2"/>
    <property type="match status" value="1"/>
</dbReference>